<keyword evidence="1" id="KW-0614">Plasmid</keyword>
<dbReference type="AlphaFoldDB" id="A0A2L0HBF6"/>
<dbReference type="Gene3D" id="6.10.250.730">
    <property type="match status" value="1"/>
</dbReference>
<dbReference type="Proteomes" id="UP000239340">
    <property type="component" value="Plasmid pSfreNXT3b"/>
</dbReference>
<proteinExistence type="predicted"/>
<name>A0A2L0HBF6_RHIFR</name>
<accession>A0A2L0HBF6</accession>
<gene>
    <name evidence="1" type="ORF">NXT3_PB00085</name>
</gene>
<evidence type="ECO:0000313" key="1">
    <source>
        <dbReference type="EMBL" id="AUX78747.1"/>
    </source>
</evidence>
<organism evidence="1 2">
    <name type="scientific">Rhizobium fredii</name>
    <name type="common">Sinorhizobium fredii</name>
    <dbReference type="NCBI Taxonomy" id="380"/>
    <lineage>
        <taxon>Bacteria</taxon>
        <taxon>Pseudomonadati</taxon>
        <taxon>Pseudomonadota</taxon>
        <taxon>Alphaproteobacteria</taxon>
        <taxon>Hyphomicrobiales</taxon>
        <taxon>Rhizobiaceae</taxon>
        <taxon>Sinorhizobium/Ensifer group</taxon>
        <taxon>Sinorhizobium</taxon>
    </lineage>
</organism>
<evidence type="ECO:0000313" key="2">
    <source>
        <dbReference type="Proteomes" id="UP000239340"/>
    </source>
</evidence>
<geneLocation type="plasmid" evidence="2">
    <name>psfrenxt3b</name>
</geneLocation>
<dbReference type="EMBL" id="CP024309">
    <property type="protein sequence ID" value="AUX78747.1"/>
    <property type="molecule type" value="Genomic_DNA"/>
</dbReference>
<evidence type="ECO:0008006" key="3">
    <source>
        <dbReference type="Google" id="ProtNLM"/>
    </source>
</evidence>
<dbReference type="InterPro" id="IPR010385">
    <property type="entry name" value="DUF982"/>
</dbReference>
<protein>
    <recommendedName>
        <fullName evidence="3">DUF982 domain-containing protein</fullName>
    </recommendedName>
</protein>
<dbReference type="RefSeq" id="WP_104840405.1">
    <property type="nucleotide sequence ID" value="NZ_CP024309.1"/>
</dbReference>
<sequence>MREVPWHTPLWVTLQNGMKRQFCGPYDALDFLENEWPNQRVQHARAVQACREALHHPSYANSARNCFKAACIEAAFACSEALDLISRTEAKPVTRHR</sequence>
<reference evidence="1 2" key="1">
    <citation type="submission" date="2017-10" db="EMBL/GenBank/DDBJ databases">
        <title>Analysis of the genome sequences of Rhizobium populations associated to common bean (phaseolus vulgaris).</title>
        <authorList>
            <person name="Bustos P."/>
            <person name="Santamaria R.I."/>
            <person name="Miranda-Sanchez F."/>
            <person name="Perez-Carrascal O."/>
            <person name="Juarez S."/>
            <person name="Lozano L."/>
            <person name="Martinez-Flores I."/>
            <person name="Vinuesa P."/>
            <person name="Martinez-Romero E."/>
            <person name="Cevallos M.A."/>
            <person name="Romero D."/>
            <person name="Davila G."/>
            <person name="Gonzalez V."/>
        </authorList>
    </citation>
    <scope>NUCLEOTIDE SEQUENCE [LARGE SCALE GENOMIC DNA]</scope>
    <source>
        <strain evidence="1 2">NXT3</strain>
        <plasmid evidence="2">Plasmid psfrenxt3b</plasmid>
    </source>
</reference>
<dbReference type="Pfam" id="PF06169">
    <property type="entry name" value="DUF982"/>
    <property type="match status" value="1"/>
</dbReference>